<evidence type="ECO:0000256" key="14">
    <source>
        <dbReference type="SAM" id="MobiDB-lite"/>
    </source>
</evidence>
<evidence type="ECO:0000256" key="8">
    <source>
        <dbReference type="ARBA" id="ARBA00022895"/>
    </source>
</evidence>
<evidence type="ECO:0000256" key="5">
    <source>
        <dbReference type="ARBA" id="ARBA00019746"/>
    </source>
</evidence>
<name>A0A120K241_9SACH</name>
<evidence type="ECO:0000256" key="6">
    <source>
        <dbReference type="ARBA" id="ARBA00022454"/>
    </source>
</evidence>
<dbReference type="GO" id="GO:0000781">
    <property type="term" value="C:chromosome, telomeric region"/>
    <property type="evidence" value="ECO:0007669"/>
    <property type="project" value="UniProtKB-SubCell"/>
</dbReference>
<comment type="subcellular location">
    <subcellularLocation>
        <location evidence="2">Chromosome</location>
        <location evidence="2">Telomere</location>
    </subcellularLocation>
    <subcellularLocation>
        <location evidence="1">Nucleus</location>
    </subcellularLocation>
</comment>
<dbReference type="EMBL" id="CP014244">
    <property type="protein sequence ID" value="AMD20340.1"/>
    <property type="molecule type" value="Genomic_DNA"/>
</dbReference>
<dbReference type="AlphaFoldDB" id="A0A120K241"/>
<keyword evidence="9" id="KW-0805">Transcription regulation</keyword>
<reference evidence="15 16" key="1">
    <citation type="submission" date="2016-01" db="EMBL/GenBank/DDBJ databases">
        <title>Genome sequence of the yeast Holleya sinecauda.</title>
        <authorList>
            <person name="Dietrich F.S."/>
        </authorList>
    </citation>
    <scope>NUCLEOTIDE SEQUENCE [LARGE SCALE GENOMIC DNA]</scope>
    <source>
        <strain evidence="15 16">ATCC 58844</strain>
    </source>
</reference>
<keyword evidence="11" id="KW-0804">Transcription</keyword>
<evidence type="ECO:0000256" key="2">
    <source>
        <dbReference type="ARBA" id="ARBA00004574"/>
    </source>
</evidence>
<organism evidence="15 16">
    <name type="scientific">Eremothecium sinecaudum</name>
    <dbReference type="NCBI Taxonomy" id="45286"/>
    <lineage>
        <taxon>Eukaryota</taxon>
        <taxon>Fungi</taxon>
        <taxon>Dikarya</taxon>
        <taxon>Ascomycota</taxon>
        <taxon>Saccharomycotina</taxon>
        <taxon>Saccharomycetes</taxon>
        <taxon>Saccharomycetales</taxon>
        <taxon>Saccharomycetaceae</taxon>
        <taxon>Eremothecium</taxon>
    </lineage>
</organism>
<evidence type="ECO:0000256" key="11">
    <source>
        <dbReference type="ARBA" id="ARBA00023163"/>
    </source>
</evidence>
<dbReference type="GO" id="GO:0005634">
    <property type="term" value="C:nucleus"/>
    <property type="evidence" value="ECO:0007669"/>
    <property type="project" value="UniProtKB-SubCell"/>
</dbReference>
<gene>
    <name evidence="15" type="ORF">AW171_hschr42229</name>
</gene>
<protein>
    <recommendedName>
        <fullName evidence="5">EKC/KEOPS complex subunit GON7</fullName>
    </recommendedName>
</protein>
<keyword evidence="7" id="KW-0819">tRNA processing</keyword>
<dbReference type="GO" id="GO:0008033">
    <property type="term" value="P:tRNA processing"/>
    <property type="evidence" value="ECO:0007669"/>
    <property type="project" value="UniProtKB-KW"/>
</dbReference>
<evidence type="ECO:0000313" key="15">
    <source>
        <dbReference type="EMBL" id="AMD20340.1"/>
    </source>
</evidence>
<keyword evidence="6" id="KW-0158">Chromosome</keyword>
<dbReference type="InterPro" id="IPR014849">
    <property type="entry name" value="EKC/KEOPS_Gon7"/>
</dbReference>
<keyword evidence="10" id="KW-0010">Activator</keyword>
<keyword evidence="8" id="KW-0779">Telomere</keyword>
<evidence type="ECO:0000256" key="12">
    <source>
        <dbReference type="ARBA" id="ARBA00023242"/>
    </source>
</evidence>
<feature type="region of interest" description="Disordered" evidence="14">
    <location>
        <begin position="45"/>
        <end position="64"/>
    </location>
</feature>
<evidence type="ECO:0000256" key="13">
    <source>
        <dbReference type="ARBA" id="ARBA00025393"/>
    </source>
</evidence>
<comment type="function">
    <text evidence="13">Component of the EKC/KEOPS complex that is required for the formation of a threonylcarbamoyl group on adenosine at position 37 (t(6)A37) in tRNAs that read codons beginning with adenine. The complex is probably involved in the transfer of the threonylcarbamoyl moiety of threonylcarbamoyl-AMP (TC-AMP) to the N6 group of A37. GON7 likely plays a supporting role to the catalytic subunit KAE1 in the complex. The EKC/KEOPS complex also promotes both telomere uncapping and telomere elongation. The complex is required for efficient recruitment of transcriptional coactivators.</text>
</comment>
<proteinExistence type="inferred from homology"/>
<dbReference type="OrthoDB" id="2288868at2759"/>
<keyword evidence="12" id="KW-0539">Nucleus</keyword>
<accession>A0A120K241</accession>
<comment type="subunit">
    <text evidence="4">Component of the EKC/KEOPS complex composed of at least BUD32, CGI121, GON7, KAE1 and PCC1; the whole complex dimerizes.</text>
</comment>
<evidence type="ECO:0000256" key="4">
    <source>
        <dbReference type="ARBA" id="ARBA00011534"/>
    </source>
</evidence>
<keyword evidence="16" id="KW-1185">Reference proteome</keyword>
<evidence type="ECO:0000313" key="16">
    <source>
        <dbReference type="Proteomes" id="UP000243052"/>
    </source>
</evidence>
<dbReference type="RefSeq" id="XP_017987336.1">
    <property type="nucleotide sequence ID" value="XM_018132086.1"/>
</dbReference>
<comment type="similarity">
    <text evidence="3">Belongs to the GON7 family.</text>
</comment>
<dbReference type="Pfam" id="PF08738">
    <property type="entry name" value="Gon7"/>
    <property type="match status" value="1"/>
</dbReference>
<dbReference type="STRING" id="45286.A0A120K241"/>
<evidence type="ECO:0000256" key="10">
    <source>
        <dbReference type="ARBA" id="ARBA00023159"/>
    </source>
</evidence>
<evidence type="ECO:0000256" key="1">
    <source>
        <dbReference type="ARBA" id="ARBA00004123"/>
    </source>
</evidence>
<evidence type="ECO:0000256" key="3">
    <source>
        <dbReference type="ARBA" id="ARBA00008529"/>
    </source>
</evidence>
<dbReference type="GeneID" id="28723583"/>
<evidence type="ECO:0000256" key="7">
    <source>
        <dbReference type="ARBA" id="ARBA00022694"/>
    </source>
</evidence>
<sequence>MSLPTAVYSSPTHDKRVFTVDPLKDRYRTTQGATTGPSSHVLQAGQIDRDCPSDPKIGPSGEPTALSQLRCQLTGLQDDINEFLTEEMELVKVKKLKTDSSDATAAKDQRFEKEIEKLLDGDDGVED</sequence>
<dbReference type="Proteomes" id="UP000243052">
    <property type="component" value="Chromosome iv"/>
</dbReference>
<evidence type="ECO:0000256" key="9">
    <source>
        <dbReference type="ARBA" id="ARBA00023015"/>
    </source>
</evidence>